<keyword evidence="3" id="KW-1185">Reference proteome</keyword>
<evidence type="ECO:0000259" key="1">
    <source>
        <dbReference type="Pfam" id="PF12680"/>
    </source>
</evidence>
<dbReference type="InterPro" id="IPR037401">
    <property type="entry name" value="SnoaL-like"/>
</dbReference>
<dbReference type="OrthoDB" id="582835at2"/>
<keyword evidence="2" id="KW-0413">Isomerase</keyword>
<dbReference type="SUPFAM" id="SSF54427">
    <property type="entry name" value="NTF2-like"/>
    <property type="match status" value="1"/>
</dbReference>
<dbReference type="STRING" id="279824.SAMN03080617_02311"/>
<sequence length="127" mass="15014">MNSIEREKLVHHYLEAYNEMDVNAMLEVLDEDILFENYSAGEKTHELHGLDAFRKQAEEALDYCSERKQTLEFFTHREDESEIHISYRAIAAMDLQNGIKKGQEIRLHGKSIFRFSEKKISEIRDYS</sequence>
<name>A0A1G5Y8P8_9BACT</name>
<protein>
    <submittedName>
        <fullName evidence="2">Ketosteroid isomerase-related protein</fullName>
    </submittedName>
</protein>
<reference evidence="3" key="1">
    <citation type="submission" date="2016-10" db="EMBL/GenBank/DDBJ databases">
        <authorList>
            <person name="Varghese N."/>
            <person name="Submissions S."/>
        </authorList>
    </citation>
    <scope>NUCLEOTIDE SEQUENCE [LARGE SCALE GENOMIC DNA]</scope>
    <source>
        <strain evidence="3">DSM 22703</strain>
    </source>
</reference>
<dbReference type="EMBL" id="FMXE01000014">
    <property type="protein sequence ID" value="SDA78465.1"/>
    <property type="molecule type" value="Genomic_DNA"/>
</dbReference>
<dbReference type="Pfam" id="PF12680">
    <property type="entry name" value="SnoaL_2"/>
    <property type="match status" value="1"/>
</dbReference>
<gene>
    <name evidence="2" type="ORF">SAMN03080617_02311</name>
</gene>
<dbReference type="AlphaFoldDB" id="A0A1G5Y8P8"/>
<dbReference type="InterPro" id="IPR032710">
    <property type="entry name" value="NTF2-like_dom_sf"/>
</dbReference>
<evidence type="ECO:0000313" key="2">
    <source>
        <dbReference type="EMBL" id="SDA78465.1"/>
    </source>
</evidence>
<feature type="domain" description="SnoaL-like" evidence="1">
    <location>
        <begin position="10"/>
        <end position="122"/>
    </location>
</feature>
<organism evidence="2 3">
    <name type="scientific">Algoriphagus alkaliphilus</name>
    <dbReference type="NCBI Taxonomy" id="279824"/>
    <lineage>
        <taxon>Bacteria</taxon>
        <taxon>Pseudomonadati</taxon>
        <taxon>Bacteroidota</taxon>
        <taxon>Cytophagia</taxon>
        <taxon>Cytophagales</taxon>
        <taxon>Cyclobacteriaceae</taxon>
        <taxon>Algoriphagus</taxon>
    </lineage>
</organism>
<evidence type="ECO:0000313" key="3">
    <source>
        <dbReference type="Proteomes" id="UP000198756"/>
    </source>
</evidence>
<dbReference type="RefSeq" id="WP_092730093.1">
    <property type="nucleotide sequence ID" value="NZ_FMXE01000014.1"/>
</dbReference>
<accession>A0A1G5Y8P8</accession>
<dbReference type="GO" id="GO:0016853">
    <property type="term" value="F:isomerase activity"/>
    <property type="evidence" value="ECO:0007669"/>
    <property type="project" value="UniProtKB-KW"/>
</dbReference>
<dbReference type="Gene3D" id="3.10.450.50">
    <property type="match status" value="1"/>
</dbReference>
<proteinExistence type="predicted"/>
<dbReference type="Proteomes" id="UP000198756">
    <property type="component" value="Unassembled WGS sequence"/>
</dbReference>